<evidence type="ECO:0000256" key="1">
    <source>
        <dbReference type="SAM" id="MobiDB-lite"/>
    </source>
</evidence>
<evidence type="ECO:0000313" key="2">
    <source>
        <dbReference type="EMBL" id="KAL1898025.1"/>
    </source>
</evidence>
<name>A0ABR3ZCF9_9PEZI</name>
<dbReference type="EMBL" id="JAWDJO010000038">
    <property type="protein sequence ID" value="KAL1898025.1"/>
    <property type="molecule type" value="Genomic_DNA"/>
</dbReference>
<dbReference type="Proteomes" id="UP001583280">
    <property type="component" value="Unassembled WGS sequence"/>
</dbReference>
<comment type="caution">
    <text evidence="2">The sequence shown here is derived from an EMBL/GenBank/DDBJ whole genome shotgun (WGS) entry which is preliminary data.</text>
</comment>
<protein>
    <submittedName>
        <fullName evidence="2">Uncharacterized protein</fullName>
    </submittedName>
</protein>
<proteinExistence type="predicted"/>
<sequence>MHNLKLSLSGRTGYSTDLEAGAEAIGAKKTTSTTATDATAATAAAYPPSIYPPLRTKALGSRAINQQQPALSSLIIPPMPPVPAHLRTHVPPLSAANPSNTPHLRPWYPPPPTSEIRAQLQQRVTGGGAKKLTLGMLAAAPNSQYRISSFYRDGNYDPAAAEPVSPLSPLLNQLREAASRTHGVPNSSDPNSERPPVLPETPVTPISAVSAVSGRWRSKRKTVLEAVSGWWDLNLLSRQAVAQRRRPHMKGWI</sequence>
<evidence type="ECO:0000313" key="3">
    <source>
        <dbReference type="Proteomes" id="UP001583280"/>
    </source>
</evidence>
<gene>
    <name evidence="2" type="ORF">Cpir12675_002112</name>
</gene>
<reference evidence="2 3" key="1">
    <citation type="journal article" date="2024" name="IMA Fungus">
        <title>IMA Genome - F19 : A genome assembly and annotation guide to empower mycologists, including annotated draft genome sequences of Ceratocystis pirilliformis, Diaporthe australafricana, Fusarium ophioides, Paecilomyces lecythidis, and Sporothrix stenoceras.</title>
        <authorList>
            <person name="Aylward J."/>
            <person name="Wilson A.M."/>
            <person name="Visagie C.M."/>
            <person name="Spraker J."/>
            <person name="Barnes I."/>
            <person name="Buitendag C."/>
            <person name="Ceriani C."/>
            <person name="Del Mar Angel L."/>
            <person name="du Plessis D."/>
            <person name="Fuchs T."/>
            <person name="Gasser K."/>
            <person name="Kramer D."/>
            <person name="Li W."/>
            <person name="Munsamy K."/>
            <person name="Piso A."/>
            <person name="Price J.L."/>
            <person name="Sonnekus B."/>
            <person name="Thomas C."/>
            <person name="van der Nest A."/>
            <person name="van Dijk A."/>
            <person name="van Heerden A."/>
            <person name="van Vuuren N."/>
            <person name="Yilmaz N."/>
            <person name="Duong T.A."/>
            <person name="van der Merwe N.A."/>
            <person name="Wingfield M.J."/>
            <person name="Wingfield B.D."/>
        </authorList>
    </citation>
    <scope>NUCLEOTIDE SEQUENCE [LARGE SCALE GENOMIC DNA]</scope>
    <source>
        <strain evidence="2 3">CMW 12675</strain>
    </source>
</reference>
<keyword evidence="3" id="KW-1185">Reference proteome</keyword>
<organism evidence="2 3">
    <name type="scientific">Ceratocystis pirilliformis</name>
    <dbReference type="NCBI Taxonomy" id="259994"/>
    <lineage>
        <taxon>Eukaryota</taxon>
        <taxon>Fungi</taxon>
        <taxon>Dikarya</taxon>
        <taxon>Ascomycota</taxon>
        <taxon>Pezizomycotina</taxon>
        <taxon>Sordariomycetes</taxon>
        <taxon>Hypocreomycetidae</taxon>
        <taxon>Microascales</taxon>
        <taxon>Ceratocystidaceae</taxon>
        <taxon>Ceratocystis</taxon>
    </lineage>
</organism>
<feature type="region of interest" description="Disordered" evidence="1">
    <location>
        <begin position="177"/>
        <end position="203"/>
    </location>
</feature>
<accession>A0ABR3ZCF9</accession>